<sequence>MNNEPEQITLIDENGDEILYNELFTFESKDYDRSYILMYPASEEGNEDINIEAYALPKGTDPTSPEDGDLEPIEDDAEWEMIQETLNTFLAPEDDN</sequence>
<dbReference type="EMBL" id="CP002461">
    <property type="protein sequence ID" value="AEN99299.1"/>
    <property type="molecule type" value="Genomic_DNA"/>
</dbReference>
<dbReference type="InterPro" id="IPR009711">
    <property type="entry name" value="UPF0473"/>
</dbReference>
<evidence type="ECO:0000256" key="1">
    <source>
        <dbReference type="ARBA" id="ARBA00008439"/>
    </source>
</evidence>
<dbReference type="Pfam" id="PF06949">
    <property type="entry name" value="DUF1292"/>
    <property type="match status" value="1"/>
</dbReference>
<dbReference type="eggNOG" id="COG3906">
    <property type="taxonomic scope" value="Bacteria"/>
</dbReference>
<dbReference type="HOGENOM" id="CLU_146610_2_1_9"/>
<accession>G2KVQ5</accession>
<keyword evidence="4" id="KW-1185">Reference proteome</keyword>
<reference evidence="3 4" key="1">
    <citation type="journal article" date="2011" name="Microb. Cell Fact.">
        <title>Genomic analysis reveals Lactobacillus sanfranciscensis as stable element in traditional sourdoughs.</title>
        <authorList>
            <person name="Vogel R.F."/>
            <person name="Pavlovic M."/>
            <person name="Ehrmann M.A."/>
            <person name="Wiezer A."/>
            <person name="Liesegang H."/>
            <person name="Offschanka S."/>
            <person name="Voget S."/>
            <person name="Angelov A."/>
            <person name="Bocker G."/>
            <person name="Liebl W."/>
        </authorList>
    </citation>
    <scope>NUCLEOTIDE SEQUENCE [LARGE SCALE GENOMIC DNA]</scope>
    <source>
        <strain evidence="3 4">TMW 1.1304</strain>
    </source>
</reference>
<dbReference type="AlphaFoldDB" id="G2KVQ5"/>
<dbReference type="STRING" id="714313.LSA_08990"/>
<comment type="similarity">
    <text evidence="1 2">Belongs to the UPF0473 family.</text>
</comment>
<dbReference type="NCBIfam" id="NF010217">
    <property type="entry name" value="PRK13678.1-4"/>
    <property type="match status" value="1"/>
</dbReference>
<evidence type="ECO:0000313" key="3">
    <source>
        <dbReference type="EMBL" id="AEN99299.1"/>
    </source>
</evidence>
<dbReference type="HAMAP" id="MF_01448">
    <property type="entry name" value="UPF0473"/>
    <property type="match status" value="1"/>
</dbReference>
<dbReference type="OrthoDB" id="2086132at2"/>
<protein>
    <recommendedName>
        <fullName evidence="2">UPF0473 protein LSA_08990</fullName>
    </recommendedName>
</protein>
<evidence type="ECO:0000313" key="4">
    <source>
        <dbReference type="Proteomes" id="UP000001285"/>
    </source>
</evidence>
<organism evidence="3 4">
    <name type="scientific">Fructilactobacillus sanfranciscensis (strain TMW 1.1304)</name>
    <name type="common">Lactobacillus sanfranciscensis</name>
    <dbReference type="NCBI Taxonomy" id="714313"/>
    <lineage>
        <taxon>Bacteria</taxon>
        <taxon>Bacillati</taxon>
        <taxon>Bacillota</taxon>
        <taxon>Bacilli</taxon>
        <taxon>Lactobacillales</taxon>
        <taxon>Lactobacillaceae</taxon>
        <taxon>Fructilactobacillus</taxon>
    </lineage>
</organism>
<dbReference type="Proteomes" id="UP000001285">
    <property type="component" value="Chromosome"/>
</dbReference>
<proteinExistence type="inferred from homology"/>
<name>G2KVQ5_FRUST</name>
<dbReference type="PANTHER" id="PTHR40066:SF1">
    <property type="entry name" value="UPF0473 PROTEIN CBO2561_CLC_2432"/>
    <property type="match status" value="1"/>
</dbReference>
<dbReference type="RefSeq" id="WP_014082157.1">
    <property type="nucleotide sequence ID" value="NC_015978.1"/>
</dbReference>
<gene>
    <name evidence="3" type="ordered locus">LSA_08990</name>
</gene>
<dbReference type="PANTHER" id="PTHR40066">
    <property type="entry name" value="UPF0473 PROTEIN CBO2561/CLC_2432"/>
    <property type="match status" value="1"/>
</dbReference>
<dbReference type="KEGG" id="lsn:LSA_08990"/>
<evidence type="ECO:0000256" key="2">
    <source>
        <dbReference type="HAMAP-Rule" id="MF_01448"/>
    </source>
</evidence>